<dbReference type="SMART" id="SM00421">
    <property type="entry name" value="HTH_LUXR"/>
    <property type="match status" value="1"/>
</dbReference>
<dbReference type="SUPFAM" id="SSF46894">
    <property type="entry name" value="C-terminal effector domain of the bipartite response regulators"/>
    <property type="match status" value="1"/>
</dbReference>
<keyword evidence="1" id="KW-0805">Transcription regulation</keyword>
<dbReference type="GO" id="GO:0006355">
    <property type="term" value="P:regulation of DNA-templated transcription"/>
    <property type="evidence" value="ECO:0007669"/>
    <property type="project" value="InterPro"/>
</dbReference>
<keyword evidence="6" id="KW-1185">Reference proteome</keyword>
<name>A0A4Q1URJ7_9BRAD</name>
<dbReference type="CDD" id="cd06170">
    <property type="entry name" value="LuxR_C_like"/>
    <property type="match status" value="1"/>
</dbReference>
<organism evidence="5 6">
    <name type="scientific">Bradyrhizobium betae</name>
    <dbReference type="NCBI Taxonomy" id="244734"/>
    <lineage>
        <taxon>Bacteria</taxon>
        <taxon>Pseudomonadati</taxon>
        <taxon>Pseudomonadota</taxon>
        <taxon>Alphaproteobacteria</taxon>
        <taxon>Hyphomicrobiales</taxon>
        <taxon>Nitrobacteraceae</taxon>
        <taxon>Bradyrhizobium</taxon>
    </lineage>
</organism>
<evidence type="ECO:0000259" key="4">
    <source>
        <dbReference type="PROSITE" id="PS50043"/>
    </source>
</evidence>
<protein>
    <recommendedName>
        <fullName evidence="4">HTH luxR-type domain-containing protein</fullName>
    </recommendedName>
</protein>
<dbReference type="InterPro" id="IPR036388">
    <property type="entry name" value="WH-like_DNA-bd_sf"/>
</dbReference>
<dbReference type="AlphaFoldDB" id="A0A4Q1URJ7"/>
<feature type="domain" description="HTH luxR-type" evidence="4">
    <location>
        <begin position="172"/>
        <end position="237"/>
    </location>
</feature>
<dbReference type="Pfam" id="PF03472">
    <property type="entry name" value="Autoind_bind"/>
    <property type="match status" value="1"/>
</dbReference>
<dbReference type="SUPFAM" id="SSF75516">
    <property type="entry name" value="Pheromone-binding domain of LuxR-like quorum-sensing transcription factors"/>
    <property type="match status" value="1"/>
</dbReference>
<accession>A0A4Q1URJ7</accession>
<keyword evidence="3" id="KW-0804">Transcription</keyword>
<comment type="caution">
    <text evidence="5">The sequence shown here is derived from an EMBL/GenBank/DDBJ whole genome shotgun (WGS) entry which is preliminary data.</text>
</comment>
<sequence>MFPPFEETYEKIVRSNTLAELAESIREIRDEYGLAHLVYHAVHLPQSSESNPILLLTYDPEWVRRYTTRDYFLIDPVVQQGRRGFLPLDWSDVDHDSLQAQAFFREAARFEVGQNGMTLPVRGPGGERALLSITSNVASRDWQRERLNIMRDFQLVAHVVHDQAVRLSQLRGPGLPRQLSARERETLQLAARGFAPKQIAADLHLSPTAVRLYLQGARSKLECATLTQGIAKAISLDIIQA</sequence>
<dbReference type="EMBL" id="MZXW01000050">
    <property type="protein sequence ID" value="RXT36780.1"/>
    <property type="molecule type" value="Genomic_DNA"/>
</dbReference>
<dbReference type="OrthoDB" id="9803630at2"/>
<dbReference type="Gene3D" id="3.30.450.80">
    <property type="entry name" value="Transcription factor LuxR-like, autoinducer-binding domain"/>
    <property type="match status" value="1"/>
</dbReference>
<evidence type="ECO:0000313" key="6">
    <source>
        <dbReference type="Proteomes" id="UP000290819"/>
    </source>
</evidence>
<dbReference type="InterPro" id="IPR005143">
    <property type="entry name" value="TF_LuxR_autoind-bd_dom"/>
</dbReference>
<dbReference type="PANTHER" id="PTHR44688">
    <property type="entry name" value="DNA-BINDING TRANSCRIPTIONAL ACTIVATOR DEVR_DOSR"/>
    <property type="match status" value="1"/>
</dbReference>
<dbReference type="InterPro" id="IPR016032">
    <property type="entry name" value="Sig_transdc_resp-reg_C-effctor"/>
</dbReference>
<keyword evidence="2" id="KW-0238">DNA-binding</keyword>
<dbReference type="Pfam" id="PF00196">
    <property type="entry name" value="GerE"/>
    <property type="match status" value="1"/>
</dbReference>
<dbReference type="PROSITE" id="PS50043">
    <property type="entry name" value="HTH_LUXR_2"/>
    <property type="match status" value="1"/>
</dbReference>
<dbReference type="PRINTS" id="PR00038">
    <property type="entry name" value="HTHLUXR"/>
</dbReference>
<dbReference type="InterPro" id="IPR036693">
    <property type="entry name" value="TF_LuxR_autoind-bd_dom_sf"/>
</dbReference>
<evidence type="ECO:0000256" key="3">
    <source>
        <dbReference type="ARBA" id="ARBA00023163"/>
    </source>
</evidence>
<dbReference type="PANTHER" id="PTHR44688:SF16">
    <property type="entry name" value="DNA-BINDING TRANSCRIPTIONAL ACTIVATOR DEVR_DOSR"/>
    <property type="match status" value="1"/>
</dbReference>
<evidence type="ECO:0000256" key="1">
    <source>
        <dbReference type="ARBA" id="ARBA00023015"/>
    </source>
</evidence>
<evidence type="ECO:0000256" key="2">
    <source>
        <dbReference type="ARBA" id="ARBA00023125"/>
    </source>
</evidence>
<gene>
    <name evidence="5" type="ORF">B5V03_32415</name>
</gene>
<dbReference type="Gene3D" id="1.10.10.10">
    <property type="entry name" value="Winged helix-like DNA-binding domain superfamily/Winged helix DNA-binding domain"/>
    <property type="match status" value="1"/>
</dbReference>
<dbReference type="GO" id="GO:0003677">
    <property type="term" value="F:DNA binding"/>
    <property type="evidence" value="ECO:0007669"/>
    <property type="project" value="UniProtKB-KW"/>
</dbReference>
<dbReference type="InterPro" id="IPR000792">
    <property type="entry name" value="Tscrpt_reg_LuxR_C"/>
</dbReference>
<evidence type="ECO:0000313" key="5">
    <source>
        <dbReference type="EMBL" id="RXT36780.1"/>
    </source>
</evidence>
<reference evidence="5 6" key="1">
    <citation type="submission" date="2017-03" db="EMBL/GenBank/DDBJ databases">
        <authorList>
            <person name="Safronova V.I."/>
            <person name="Sazanova A.L."/>
            <person name="Chirak E.R."/>
        </authorList>
    </citation>
    <scope>NUCLEOTIDE SEQUENCE [LARGE SCALE GENOMIC DNA]</scope>
    <source>
        <strain evidence="5 6">Opo-243</strain>
    </source>
</reference>
<dbReference type="Proteomes" id="UP000290819">
    <property type="component" value="Unassembled WGS sequence"/>
</dbReference>
<proteinExistence type="predicted"/>